<dbReference type="InterPro" id="IPR026683">
    <property type="entry name" value="TOR_cat"/>
</dbReference>
<proteinExistence type="inferred from homology"/>
<evidence type="ECO:0000256" key="9">
    <source>
        <dbReference type="ARBA" id="ARBA00022777"/>
    </source>
</evidence>
<name>A0AAD8H3Z1_9APIA</name>
<dbReference type="GO" id="GO:0005634">
    <property type="term" value="C:nucleus"/>
    <property type="evidence" value="ECO:0007669"/>
    <property type="project" value="TreeGrafter"/>
</dbReference>
<evidence type="ECO:0000313" key="18">
    <source>
        <dbReference type="EMBL" id="KAK1359126.1"/>
    </source>
</evidence>
<keyword evidence="4 14" id="KW-0723">Serine/threonine-protein kinase</keyword>
<dbReference type="FunFam" id="1.25.10.10:FF:000802">
    <property type="entry name" value="Serine/threonine-protein kinase TOR"/>
    <property type="match status" value="1"/>
</dbReference>
<dbReference type="SMART" id="SM00146">
    <property type="entry name" value="PI3Kc"/>
    <property type="match status" value="1"/>
</dbReference>
<dbReference type="PANTHER" id="PTHR11139:SF9">
    <property type="entry name" value="SERINE_THREONINE-PROTEIN KINASE MTOR"/>
    <property type="match status" value="1"/>
</dbReference>
<dbReference type="Gene3D" id="3.30.1010.10">
    <property type="entry name" value="Phosphatidylinositol 3-kinase Catalytic Subunit, Chain A, domain 4"/>
    <property type="match status" value="1"/>
</dbReference>
<dbReference type="EMBL" id="JAUIZM010000010">
    <property type="protein sequence ID" value="KAK1359126.1"/>
    <property type="molecule type" value="Genomic_DNA"/>
</dbReference>
<keyword evidence="7" id="KW-0677">Repeat</keyword>
<evidence type="ECO:0000256" key="10">
    <source>
        <dbReference type="ARBA" id="ARBA00022840"/>
    </source>
</evidence>
<evidence type="ECO:0000256" key="2">
    <source>
        <dbReference type="ARBA" id="ARBA00012513"/>
    </source>
</evidence>
<dbReference type="PROSITE" id="PS51189">
    <property type="entry name" value="FAT"/>
    <property type="match status" value="1"/>
</dbReference>
<dbReference type="GO" id="GO:0005737">
    <property type="term" value="C:cytoplasm"/>
    <property type="evidence" value="ECO:0007669"/>
    <property type="project" value="TreeGrafter"/>
</dbReference>
<dbReference type="FunFam" id="1.10.1070.11:FF:000017">
    <property type="entry name" value="Serine/threonine-protein kinase TOR"/>
    <property type="match status" value="1"/>
</dbReference>
<dbReference type="InterPro" id="IPR016024">
    <property type="entry name" value="ARM-type_fold"/>
</dbReference>
<dbReference type="CDD" id="cd05169">
    <property type="entry name" value="PIKKc_TOR"/>
    <property type="match status" value="1"/>
</dbReference>
<feature type="domain" description="FAT" evidence="16">
    <location>
        <begin position="1384"/>
        <end position="1962"/>
    </location>
</feature>
<dbReference type="InterPro" id="IPR011009">
    <property type="entry name" value="Kinase-like_dom_sf"/>
</dbReference>
<dbReference type="GO" id="GO:0044877">
    <property type="term" value="F:protein-containing complex binding"/>
    <property type="evidence" value="ECO:0007669"/>
    <property type="project" value="InterPro"/>
</dbReference>
<evidence type="ECO:0000256" key="14">
    <source>
        <dbReference type="RuleBase" id="RU364109"/>
    </source>
</evidence>
<dbReference type="FunFam" id="1.25.10.10:FF:000284">
    <property type="entry name" value="Serine/threonine-protein kinase TOR"/>
    <property type="match status" value="1"/>
</dbReference>
<dbReference type="SMART" id="SM01346">
    <property type="entry name" value="DUF3385"/>
    <property type="match status" value="1"/>
</dbReference>
<dbReference type="InterPro" id="IPR050517">
    <property type="entry name" value="DDR_Repair_Kinase"/>
</dbReference>
<dbReference type="SUPFAM" id="SSF47212">
    <property type="entry name" value="FKBP12-rapamycin-binding domain of FKBP-rapamycin-associated protein (FRAP)"/>
    <property type="match status" value="1"/>
</dbReference>
<keyword evidence="5" id="KW-0341">Growth regulation</keyword>
<keyword evidence="6 14" id="KW-0808">Transferase</keyword>
<dbReference type="InterPro" id="IPR036940">
    <property type="entry name" value="PI3/4_kinase_cat_sf"/>
</dbReference>
<dbReference type="GO" id="GO:0005524">
    <property type="term" value="F:ATP binding"/>
    <property type="evidence" value="ECO:0007669"/>
    <property type="project" value="UniProtKB-KW"/>
</dbReference>
<evidence type="ECO:0000256" key="12">
    <source>
        <dbReference type="ARBA" id="ARBA00048679"/>
    </source>
</evidence>
<dbReference type="SMART" id="SM01345">
    <property type="entry name" value="Rapamycin_bind"/>
    <property type="match status" value="1"/>
</dbReference>
<evidence type="ECO:0000256" key="11">
    <source>
        <dbReference type="ARBA" id="ARBA00047899"/>
    </source>
</evidence>
<dbReference type="SMART" id="SM01343">
    <property type="entry name" value="FATC"/>
    <property type="match status" value="1"/>
</dbReference>
<dbReference type="InterPro" id="IPR003152">
    <property type="entry name" value="FATC_dom"/>
</dbReference>
<dbReference type="FunFam" id="1.20.120.150:FF:000001">
    <property type="entry name" value="Serine/threonine-protein kinase TOR"/>
    <property type="match status" value="1"/>
</dbReference>
<dbReference type="Pfam" id="PF00454">
    <property type="entry name" value="PI3_PI4_kinase"/>
    <property type="match status" value="1"/>
</dbReference>
<evidence type="ECO:0000259" key="17">
    <source>
        <dbReference type="PROSITE" id="PS51190"/>
    </source>
</evidence>
<dbReference type="EC" id="2.7.11.1" evidence="2 14"/>
<dbReference type="FunFam" id="1.25.10.10:FF:000474">
    <property type="entry name" value="Serine/threonine-protein kinase TOR"/>
    <property type="match status" value="1"/>
</dbReference>
<dbReference type="Gene3D" id="1.10.1070.11">
    <property type="entry name" value="Phosphatidylinositol 3-/4-kinase, catalytic domain"/>
    <property type="match status" value="1"/>
</dbReference>
<dbReference type="GO" id="GO:0016242">
    <property type="term" value="P:negative regulation of macroautophagy"/>
    <property type="evidence" value="ECO:0007669"/>
    <property type="project" value="TreeGrafter"/>
</dbReference>
<dbReference type="Pfam" id="PF11865">
    <property type="entry name" value="mTOR_dom"/>
    <property type="match status" value="1"/>
</dbReference>
<dbReference type="Pfam" id="PF23593">
    <property type="entry name" value="HEAT_ATR"/>
    <property type="match status" value="1"/>
</dbReference>
<keyword evidence="8 14" id="KW-0547">Nucleotide-binding</keyword>
<evidence type="ECO:0000256" key="8">
    <source>
        <dbReference type="ARBA" id="ARBA00022741"/>
    </source>
</evidence>
<comment type="caution">
    <text evidence="18">The sequence shown here is derived from an EMBL/GenBank/DDBJ whole genome shotgun (WGS) entry which is preliminary data.</text>
</comment>
<gene>
    <name evidence="18" type="ORF">POM88_043600</name>
</gene>
<accession>A0AAD8H3Z1</accession>
<keyword evidence="10 14" id="KW-0067">ATP-binding</keyword>
<reference evidence="18" key="1">
    <citation type="submission" date="2023-02" db="EMBL/GenBank/DDBJ databases">
        <title>Genome of toxic invasive species Heracleum sosnowskyi carries increased number of genes despite the absence of recent whole-genome duplications.</title>
        <authorList>
            <person name="Schelkunov M."/>
            <person name="Shtratnikova V."/>
            <person name="Makarenko M."/>
            <person name="Klepikova A."/>
            <person name="Omelchenko D."/>
            <person name="Novikova G."/>
            <person name="Obukhova E."/>
            <person name="Bogdanov V."/>
            <person name="Penin A."/>
            <person name="Logacheva M."/>
        </authorList>
    </citation>
    <scope>NUCLEOTIDE SEQUENCE</scope>
    <source>
        <strain evidence="18">Hsosn_3</strain>
        <tissue evidence="18">Leaf</tissue>
    </source>
</reference>
<comment type="catalytic activity">
    <reaction evidence="11 14">
        <text>L-threonyl-[protein] + ATP = O-phospho-L-threonyl-[protein] + ADP + H(+)</text>
        <dbReference type="Rhea" id="RHEA:46608"/>
        <dbReference type="Rhea" id="RHEA-COMP:11060"/>
        <dbReference type="Rhea" id="RHEA-COMP:11605"/>
        <dbReference type="ChEBI" id="CHEBI:15378"/>
        <dbReference type="ChEBI" id="CHEBI:30013"/>
        <dbReference type="ChEBI" id="CHEBI:30616"/>
        <dbReference type="ChEBI" id="CHEBI:61977"/>
        <dbReference type="ChEBI" id="CHEBI:456216"/>
        <dbReference type="EC" id="2.7.11.1"/>
    </reaction>
</comment>
<evidence type="ECO:0000256" key="7">
    <source>
        <dbReference type="ARBA" id="ARBA00022737"/>
    </source>
</evidence>
<dbReference type="InterPro" id="IPR009076">
    <property type="entry name" value="FRB_dom"/>
</dbReference>
<dbReference type="FunFam" id="1.25.10.10:FF:000265">
    <property type="entry name" value="Serine/threonine-protein kinase TOR"/>
    <property type="match status" value="1"/>
</dbReference>
<evidence type="ECO:0000313" key="19">
    <source>
        <dbReference type="Proteomes" id="UP001237642"/>
    </source>
</evidence>
<evidence type="ECO:0000256" key="4">
    <source>
        <dbReference type="ARBA" id="ARBA00022527"/>
    </source>
</evidence>
<dbReference type="Pfam" id="PF08771">
    <property type="entry name" value="FRB_dom"/>
    <property type="match status" value="1"/>
</dbReference>
<dbReference type="SUPFAM" id="SSF48371">
    <property type="entry name" value="ARM repeat"/>
    <property type="match status" value="1"/>
</dbReference>
<evidence type="ECO:0000256" key="3">
    <source>
        <dbReference type="ARBA" id="ARBA00022473"/>
    </source>
</evidence>
<dbReference type="GO" id="GO:0031932">
    <property type="term" value="C:TORC2 complex"/>
    <property type="evidence" value="ECO:0007669"/>
    <property type="project" value="TreeGrafter"/>
</dbReference>
<keyword evidence="3" id="KW-0217">Developmental protein</keyword>
<evidence type="ECO:0000256" key="13">
    <source>
        <dbReference type="ARBA" id="ARBA00069838"/>
    </source>
</evidence>
<dbReference type="SUPFAM" id="SSF56112">
    <property type="entry name" value="Protein kinase-like (PK-like)"/>
    <property type="match status" value="1"/>
</dbReference>
<reference evidence="18" key="2">
    <citation type="submission" date="2023-05" db="EMBL/GenBank/DDBJ databases">
        <authorList>
            <person name="Schelkunov M.I."/>
        </authorList>
    </citation>
    <scope>NUCLEOTIDE SEQUENCE</scope>
    <source>
        <strain evidence="18">Hsosn_3</strain>
        <tissue evidence="18">Leaf</tissue>
    </source>
</reference>
<dbReference type="PROSITE" id="PS51190">
    <property type="entry name" value="FATC"/>
    <property type="match status" value="1"/>
</dbReference>
<dbReference type="Gene3D" id="1.25.10.10">
    <property type="entry name" value="Leucine-rich Repeat Variant"/>
    <property type="match status" value="5"/>
</dbReference>
<evidence type="ECO:0000256" key="1">
    <source>
        <dbReference type="ARBA" id="ARBA00011031"/>
    </source>
</evidence>
<dbReference type="InterPro" id="IPR018936">
    <property type="entry name" value="PI3/4_kinase_CS"/>
</dbReference>
<dbReference type="Pfam" id="PF02259">
    <property type="entry name" value="FAT"/>
    <property type="match status" value="1"/>
</dbReference>
<dbReference type="PROSITE" id="PS50290">
    <property type="entry name" value="PI3_4_KINASE_3"/>
    <property type="match status" value="1"/>
</dbReference>
<protein>
    <recommendedName>
        <fullName evidence="13 14">Serine/threonine-protein kinase TOR</fullName>
        <ecNumber evidence="2 14">2.7.11.1</ecNumber>
    </recommendedName>
</protein>
<organism evidence="18 19">
    <name type="scientific">Heracleum sosnowskyi</name>
    <dbReference type="NCBI Taxonomy" id="360622"/>
    <lineage>
        <taxon>Eukaryota</taxon>
        <taxon>Viridiplantae</taxon>
        <taxon>Streptophyta</taxon>
        <taxon>Embryophyta</taxon>
        <taxon>Tracheophyta</taxon>
        <taxon>Spermatophyta</taxon>
        <taxon>Magnoliopsida</taxon>
        <taxon>eudicotyledons</taxon>
        <taxon>Gunneridae</taxon>
        <taxon>Pentapetalae</taxon>
        <taxon>asterids</taxon>
        <taxon>campanulids</taxon>
        <taxon>Apiales</taxon>
        <taxon>Apiaceae</taxon>
        <taxon>Apioideae</taxon>
        <taxon>apioid superclade</taxon>
        <taxon>Tordylieae</taxon>
        <taxon>Tordyliinae</taxon>
        <taxon>Heracleum</taxon>
    </lineage>
</organism>
<evidence type="ECO:0000259" key="16">
    <source>
        <dbReference type="PROSITE" id="PS51189"/>
    </source>
</evidence>
<dbReference type="InterPro" id="IPR000403">
    <property type="entry name" value="PI3/4_kinase_cat_dom"/>
</dbReference>
<dbReference type="Pfam" id="PF02260">
    <property type="entry name" value="FATC"/>
    <property type="match status" value="1"/>
</dbReference>
<dbReference type="PANTHER" id="PTHR11139">
    <property type="entry name" value="ATAXIA TELANGIECTASIA MUTATED ATM -RELATED"/>
    <property type="match status" value="1"/>
</dbReference>
<feature type="domain" description="PI3K/PI4K catalytic" evidence="15">
    <location>
        <begin position="2140"/>
        <end position="2457"/>
    </location>
</feature>
<comment type="similarity">
    <text evidence="1 14">Belongs to the PI3/PI4-kinase family.</text>
</comment>
<keyword evidence="19" id="KW-1185">Reference proteome</keyword>
<dbReference type="InterPro" id="IPR003151">
    <property type="entry name" value="PIK-rel_kinase_FAT"/>
</dbReference>
<dbReference type="GO" id="GO:0004674">
    <property type="term" value="F:protein serine/threonine kinase activity"/>
    <property type="evidence" value="ECO:0007669"/>
    <property type="project" value="UniProtKB-KW"/>
</dbReference>
<sequence length="2632" mass="295838">MIIEKFKVKQETDPSSFYDYDVDSAGNLIKLFWADSTARRNYELYGDDVSFDPTFNTNKYNMVFAPFTARYKCRLAETICNSIRLPMTSAVRFFTPAAVSGGGNLDALNRVLNDLCTKGNPKDGASLALRKHVEEEARDLSGEAFFRFMDQLYERITSLLESNDVTENLGALRAIDELIDLKLGENASKVSKFSHYIRTVFESKRDPEILILASTVLGHLARSGGAMTADEVECQVKIALEWLRGERVEYRRFAAVLILKEMAENASTVFNVHVSDFVDAIWVALRDPTLAVRERAVEALRACLRVIEKRETRWRVLWYYRMFEATQDGLGKNAPVHSIHGSLLAVGELLRNTGEFMMSRYREVAEIVLTYLEHRDRLVRLSITSLLPRIAHFLRDRFVTNYLTICMNHILAVLKIPAERASGFIALGEMAGALDGELYNYLPTIMSHIRDAIAPRRGRPSLEALACVGNIAKAMGPAMEPHVRSLLDSMFATGLSFTLVEALEQITISIPSLLPTIQNRLLECISAVLSQSDHAQAKPSITSTRANVASTTQQISELGGSALVQIGLQTLAQFNFKGHDLLEFARDAVVIYLEDEDGKTRKDAALCCCKSVSNSFSGMLPSQYTPGRSSRARGKRRRLIEEIVEKLLIAAVADADVIVRRSIFSSLNGNEGFDDFLAQADSLTAIFGALNDEDFVVREYVISVAGRLSEKNPAYVLPALRRHLIQLLTYLEQSSADSKCKEESANLLGCLIRNCEQLILPYIAPIHKALVVKLSEGTGVSANNGIVCGVLVTVGDLARVGGFAMRQYVSELMPLIVEALLDGPAATKREVGVATLGQLVQSTGYVITPYNEYPQLLGLLLKLLNGEPAWSTRREVLKVIGIMGALDPHVHKRNERSLLGSNGEVTRAVGDTGQHIQSTDELPMDLWPSFATSEDYFSTVAINFLLRILRDPSLSSYHKKVVGSLVFIFKSMGIGCVPYLPKVLPDLLQTVRTCEDGLKEYITWKLGTLVSVVRQHIRKYLPDLLSLISELWSSFSLPAANRPVKGYPTLHLVEQLCLALNDEFRTYLPVILPCCIQVLSDAERCSDYTYVHDILHTLEVFGGTLDEYTHLLLPALIRLLKVDASVDVKRSAIKTLIRLIPRVQVTGHISALVHHLKLVLDGKNDELCRDAVDALCCLAHALGEDFTIFIPSIHKILQKIRLPHKEFEEIEGRLQRRESLILGSTAAQRLSQRLPVEVISDPLSDVENESKEDKLDMHRQLKIHEVNEGRLRTAGEASQRSTEEDWAEWMRHFSIELLKESPSLALRTCARLAQLQPFVGPELFAAGFVSCWSQLKDASHRQLVRSLEMAFSSPNIPPKILATLLNLAEFMEHDERPLPIDIRLLGALAEKCRAFAKALHYKEMEFEGAQTNRMEANPVAVVETLIHINNQLHQHEAAVGILTYAQQNLDVQLKESWYELLQRWDDALTAYVAKASQASNPHLVLDAILGRMRCLAALARWEELNTLCKEYWAPAEPAARLEMAPMAANAAWNMGEWDQMAEYVSRLDDGDETKLRVLGNTAATGDGGSNGTFYRAVLLVRRAKYDEAREYVERARKCLAAELAALVLESYERAYSNMVRVQQLSELEEVIDYCTLPVGNPVAEGRRALIRNMWSERIKGTKRNVEVWQALLAVRALVLPPSEDSETWLKFVSLCRKSGRISQARSTLVKLLQFDPETTPGNASYHGPPQVILAYLKYQWSVGDDNKRKEAFFRLKDLAIELSTGPSLLPATFSSFIGVSSEPLIARVYLKLGTWQWALSPILDDGSIQEILSAFRNATHCAKKWAKAWHKWALFNTSVMSHYTTKGLPKVAGQFVVAAVTGYFHSIAYAANDKGVDDSLQDILRLLTLWFNHGTRPEVKLAMQNGFTHVNINTWLVVLPQIIARIHSNNPVLRESIQSLLVQIGQNHPQALMYPLLMACKASSPLRRAAAEEVVDRVRQHSGVLVDQAQLVSKELIRVAILWHETWHEALEEASRLYFGEHNIEGMLNVLEPLHEMLEEGAMRNCATAKEKSFIQTYRHELLEAYECCMKYKRTGKDAELNQAWDLYYHVFRRIDKQLTTLTTLDLQSVSPELLECCNLELAVPGTYRADSPVVTIASFSPQLVVITSKQRPRKLTMHGSDGDDYAFLLKGHEDLRQDERVMQLFGLVNTLLGNSRRTSEKDLSIQRYDVIPLSPNSGLIGWVPNCDTLHDLIKEYRDARKIPINQEHKLMLGFAPDYDRLPLISKVEVFQYALDNTDGNDMARVLWLKSRTSEVWLDRRTNYTRSLAVMSMVGYVLGLGDRHPSNLMLLRSSGKILHIDFGDCFEASMNREKFPEKVPFRLTRMLVKAMEVSGIEGNFRSTCENVMQVLRTNKYSVMAMMEAFVHDPLINWRLFNFNEVPQMSTLASAHAPPVVNDETASSRDLVQPQRGARERELLQAVHQLGDANEVLNERAVVVMARMSHKLTGRDFSASSLASPNSIQHALDHSNLISGESHEDDHGLSVKLQVQKLILQATSPENLCQNYVGWCPFCSLLDTSVQHSICIVKFIQLCASIEFLQMVNFKRNCSLSIYHRCNGGIESYAFTLELWSCLMKLEIKRLFDQSFHFRSP</sequence>
<evidence type="ECO:0000256" key="5">
    <source>
        <dbReference type="ARBA" id="ARBA00022604"/>
    </source>
</evidence>
<dbReference type="GO" id="GO:0031931">
    <property type="term" value="C:TORC1 complex"/>
    <property type="evidence" value="ECO:0007669"/>
    <property type="project" value="TreeGrafter"/>
</dbReference>
<dbReference type="GO" id="GO:0031929">
    <property type="term" value="P:TOR signaling"/>
    <property type="evidence" value="ECO:0007669"/>
    <property type="project" value="TreeGrafter"/>
</dbReference>
<dbReference type="Gene3D" id="1.20.120.150">
    <property type="entry name" value="FKBP12-rapamycin binding domain"/>
    <property type="match status" value="1"/>
</dbReference>
<dbReference type="PROSITE" id="PS00916">
    <property type="entry name" value="PI3_4_KINASE_2"/>
    <property type="match status" value="1"/>
</dbReference>
<dbReference type="InterPro" id="IPR014009">
    <property type="entry name" value="PIK_FAT"/>
</dbReference>
<feature type="domain" description="FATC" evidence="17">
    <location>
        <begin position="2522"/>
        <end position="2554"/>
    </location>
</feature>
<evidence type="ECO:0000256" key="6">
    <source>
        <dbReference type="ARBA" id="ARBA00022679"/>
    </source>
</evidence>
<dbReference type="InterPro" id="IPR057564">
    <property type="entry name" value="HEAT_ATR"/>
</dbReference>
<evidence type="ECO:0000259" key="15">
    <source>
        <dbReference type="PROSITE" id="PS50290"/>
    </source>
</evidence>
<dbReference type="InterPro" id="IPR036738">
    <property type="entry name" value="FRB_sf"/>
</dbReference>
<dbReference type="FunFam" id="3.30.1010.10:FF:000006">
    <property type="entry name" value="Serine/threonine-protein kinase TOR"/>
    <property type="match status" value="1"/>
</dbReference>
<dbReference type="Proteomes" id="UP001237642">
    <property type="component" value="Unassembled WGS sequence"/>
</dbReference>
<keyword evidence="9 14" id="KW-0418">Kinase</keyword>
<dbReference type="InterPro" id="IPR024585">
    <property type="entry name" value="mTOR_dom"/>
</dbReference>
<dbReference type="InterPro" id="IPR011989">
    <property type="entry name" value="ARM-like"/>
</dbReference>
<comment type="catalytic activity">
    <reaction evidence="12">
        <text>L-seryl-[protein] + ATP = O-phospho-L-seryl-[protein] + ADP + H(+)</text>
        <dbReference type="Rhea" id="RHEA:17989"/>
        <dbReference type="Rhea" id="RHEA-COMP:9863"/>
        <dbReference type="Rhea" id="RHEA-COMP:11604"/>
        <dbReference type="ChEBI" id="CHEBI:15378"/>
        <dbReference type="ChEBI" id="CHEBI:29999"/>
        <dbReference type="ChEBI" id="CHEBI:30616"/>
        <dbReference type="ChEBI" id="CHEBI:83421"/>
        <dbReference type="ChEBI" id="CHEBI:456216"/>
        <dbReference type="EC" id="2.7.11.1"/>
    </reaction>
</comment>
<dbReference type="PROSITE" id="PS00915">
    <property type="entry name" value="PI3_4_KINASE_1"/>
    <property type="match status" value="1"/>
</dbReference>